<name>A0ABN6YSH0_9FIRM</name>
<evidence type="ECO:0000313" key="9">
    <source>
        <dbReference type="Proteomes" id="UP001305815"/>
    </source>
</evidence>
<dbReference type="Proteomes" id="UP001305815">
    <property type="component" value="Chromosome"/>
</dbReference>
<keyword evidence="5" id="KW-0418">Kinase</keyword>
<dbReference type="InterPro" id="IPR005467">
    <property type="entry name" value="His_kinase_dom"/>
</dbReference>
<feature type="domain" description="Histidine kinase" evidence="7">
    <location>
        <begin position="37"/>
        <end position="241"/>
    </location>
</feature>
<dbReference type="Gene3D" id="3.30.565.10">
    <property type="entry name" value="Histidine kinase-like ATPase, C-terminal domain"/>
    <property type="match status" value="1"/>
</dbReference>
<dbReference type="PANTHER" id="PTHR43711">
    <property type="entry name" value="TWO-COMPONENT HISTIDINE KINASE"/>
    <property type="match status" value="1"/>
</dbReference>
<dbReference type="EMBL" id="AP027742">
    <property type="protein sequence ID" value="BDZ75998.1"/>
    <property type="molecule type" value="Genomic_DNA"/>
</dbReference>
<dbReference type="Gene3D" id="1.10.287.130">
    <property type="match status" value="1"/>
</dbReference>
<evidence type="ECO:0000259" key="7">
    <source>
        <dbReference type="PROSITE" id="PS50109"/>
    </source>
</evidence>
<evidence type="ECO:0000313" key="8">
    <source>
        <dbReference type="EMBL" id="BDZ75998.1"/>
    </source>
</evidence>
<evidence type="ECO:0000256" key="2">
    <source>
        <dbReference type="ARBA" id="ARBA00012438"/>
    </source>
</evidence>
<dbReference type="EC" id="2.7.13.3" evidence="2"/>
<sequence>MFTSTDYDKLEQLMSEKPENRTLIQKLLSSQEETISAISHEIRNPLTLVYSTLQFLESRHPEIISDRYWRSMREDIEYMKQLLEELSSLNHSTSLSRSVFSFREFMEHIVLSFASSCMDGPIEFTSFLSPSLPTVCADRTKLKEVFLNILRNAAESIDGSGSIRLEAFVQNHNIAVQIEDSGCGISEEQQSQIFQPFVTYKSNGTGLGLAIVRRVIDAHEGQITVTSTVGKGTVFTILLPI</sequence>
<dbReference type="SMART" id="SM00388">
    <property type="entry name" value="HisKA"/>
    <property type="match status" value="1"/>
</dbReference>
<dbReference type="PANTHER" id="PTHR43711:SF1">
    <property type="entry name" value="HISTIDINE KINASE 1"/>
    <property type="match status" value="1"/>
</dbReference>
<dbReference type="SUPFAM" id="SSF47384">
    <property type="entry name" value="Homodimeric domain of signal transducing histidine kinase"/>
    <property type="match status" value="1"/>
</dbReference>
<keyword evidence="6" id="KW-0902">Two-component regulatory system</keyword>
<dbReference type="Pfam" id="PF02518">
    <property type="entry name" value="HATPase_c"/>
    <property type="match status" value="1"/>
</dbReference>
<dbReference type="SUPFAM" id="SSF55874">
    <property type="entry name" value="ATPase domain of HSP90 chaperone/DNA topoisomerase II/histidine kinase"/>
    <property type="match status" value="1"/>
</dbReference>
<evidence type="ECO:0000256" key="5">
    <source>
        <dbReference type="ARBA" id="ARBA00022777"/>
    </source>
</evidence>
<gene>
    <name evidence="8" type="ORF">Lac1_01810</name>
</gene>
<organism evidence="8 9">
    <name type="scientific">Claveliimonas bilis</name>
    <dbReference type="NCBI Taxonomy" id="3028070"/>
    <lineage>
        <taxon>Bacteria</taxon>
        <taxon>Bacillati</taxon>
        <taxon>Bacillota</taxon>
        <taxon>Clostridia</taxon>
        <taxon>Lachnospirales</taxon>
        <taxon>Lachnospiraceae</taxon>
        <taxon>Claveliimonas</taxon>
    </lineage>
</organism>
<dbReference type="SMART" id="SM00387">
    <property type="entry name" value="HATPase_c"/>
    <property type="match status" value="1"/>
</dbReference>
<reference evidence="9" key="1">
    <citation type="journal article" date="2023" name="Int. J. Syst. Evol. Microbiol.">
        <title>Claveliimonas bilis gen. nov., sp. nov., deoxycholic acid-producing bacteria isolated from human faeces, and reclassification of Sellimonas monacensis Zenner et al. 2021 as Claveliimonas monacensis comb. nov.</title>
        <authorList>
            <person name="Hisatomi A."/>
            <person name="Kastawa N.W.E.P.G."/>
            <person name="Song I."/>
            <person name="Ohkuma M."/>
            <person name="Fukiya S."/>
            <person name="Sakamoto M."/>
        </authorList>
    </citation>
    <scope>NUCLEOTIDE SEQUENCE [LARGE SCALE GENOMIC DNA]</scope>
    <source>
        <strain evidence="9">12BBH14</strain>
    </source>
</reference>
<dbReference type="InterPro" id="IPR003661">
    <property type="entry name" value="HisK_dim/P_dom"/>
</dbReference>
<evidence type="ECO:0000256" key="4">
    <source>
        <dbReference type="ARBA" id="ARBA00022679"/>
    </source>
</evidence>
<dbReference type="InterPro" id="IPR050736">
    <property type="entry name" value="Sensor_HK_Regulatory"/>
</dbReference>
<evidence type="ECO:0000256" key="6">
    <source>
        <dbReference type="ARBA" id="ARBA00023012"/>
    </source>
</evidence>
<dbReference type="PROSITE" id="PS50109">
    <property type="entry name" value="HIS_KIN"/>
    <property type="match status" value="1"/>
</dbReference>
<dbReference type="InterPro" id="IPR036890">
    <property type="entry name" value="HATPase_C_sf"/>
</dbReference>
<protein>
    <recommendedName>
        <fullName evidence="2">histidine kinase</fullName>
        <ecNumber evidence="2">2.7.13.3</ecNumber>
    </recommendedName>
</protein>
<proteinExistence type="predicted"/>
<dbReference type="InterPro" id="IPR004358">
    <property type="entry name" value="Sig_transdc_His_kin-like_C"/>
</dbReference>
<dbReference type="PRINTS" id="PR00344">
    <property type="entry name" value="BCTRLSENSOR"/>
</dbReference>
<dbReference type="CDD" id="cd00082">
    <property type="entry name" value="HisKA"/>
    <property type="match status" value="1"/>
</dbReference>
<comment type="catalytic activity">
    <reaction evidence="1">
        <text>ATP + protein L-histidine = ADP + protein N-phospho-L-histidine.</text>
        <dbReference type="EC" id="2.7.13.3"/>
    </reaction>
</comment>
<evidence type="ECO:0000256" key="1">
    <source>
        <dbReference type="ARBA" id="ARBA00000085"/>
    </source>
</evidence>
<keyword evidence="4" id="KW-0808">Transferase</keyword>
<dbReference type="Pfam" id="PF00512">
    <property type="entry name" value="HisKA"/>
    <property type="match status" value="1"/>
</dbReference>
<dbReference type="InterPro" id="IPR003594">
    <property type="entry name" value="HATPase_dom"/>
</dbReference>
<dbReference type="InterPro" id="IPR036097">
    <property type="entry name" value="HisK_dim/P_sf"/>
</dbReference>
<keyword evidence="3" id="KW-0597">Phosphoprotein</keyword>
<accession>A0ABN6YSH0</accession>
<dbReference type="RefSeq" id="WP_316266009.1">
    <property type="nucleotide sequence ID" value="NZ_AP027742.1"/>
</dbReference>
<keyword evidence="9" id="KW-1185">Reference proteome</keyword>
<evidence type="ECO:0000256" key="3">
    <source>
        <dbReference type="ARBA" id="ARBA00022553"/>
    </source>
</evidence>